<dbReference type="Gene3D" id="1.10.10.60">
    <property type="entry name" value="Homeodomain-like"/>
    <property type="match status" value="1"/>
</dbReference>
<organism evidence="5 6">
    <name type="scientific">Haliscomenobacter hydrossis (strain ATCC 27775 / DSM 1100 / LMG 10767 / O)</name>
    <dbReference type="NCBI Taxonomy" id="760192"/>
    <lineage>
        <taxon>Bacteria</taxon>
        <taxon>Pseudomonadati</taxon>
        <taxon>Bacteroidota</taxon>
        <taxon>Saprospiria</taxon>
        <taxon>Saprospirales</taxon>
        <taxon>Haliscomenobacteraceae</taxon>
        <taxon>Haliscomenobacter</taxon>
    </lineage>
</organism>
<reference evidence="5 6" key="1">
    <citation type="journal article" date="2011" name="Stand. Genomic Sci.">
        <title>Complete genome sequence of Haliscomenobacter hydrossis type strain (O).</title>
        <authorList>
            <consortium name="US DOE Joint Genome Institute (JGI-PGF)"/>
            <person name="Daligault H."/>
            <person name="Lapidus A."/>
            <person name="Zeytun A."/>
            <person name="Nolan M."/>
            <person name="Lucas S."/>
            <person name="Del Rio T.G."/>
            <person name="Tice H."/>
            <person name="Cheng J.F."/>
            <person name="Tapia R."/>
            <person name="Han C."/>
            <person name="Goodwin L."/>
            <person name="Pitluck S."/>
            <person name="Liolios K."/>
            <person name="Pagani I."/>
            <person name="Ivanova N."/>
            <person name="Huntemann M."/>
            <person name="Mavromatis K."/>
            <person name="Mikhailova N."/>
            <person name="Pati A."/>
            <person name="Chen A."/>
            <person name="Palaniappan K."/>
            <person name="Land M."/>
            <person name="Hauser L."/>
            <person name="Brambilla E.M."/>
            <person name="Rohde M."/>
            <person name="Verbarg S."/>
            <person name="Goker M."/>
            <person name="Bristow J."/>
            <person name="Eisen J.A."/>
            <person name="Markowitz V."/>
            <person name="Hugenholtz P."/>
            <person name="Kyrpides N.C."/>
            <person name="Klenk H.P."/>
            <person name="Woyke T."/>
        </authorList>
    </citation>
    <scope>NUCLEOTIDE SEQUENCE [LARGE SCALE GENOMIC DNA]</scope>
    <source>
        <strain evidence="6">ATCC 27775 / DSM 1100 / LMG 10767 / O</strain>
    </source>
</reference>
<dbReference type="PANTHER" id="PTHR46796:SF13">
    <property type="entry name" value="HTH-TYPE TRANSCRIPTIONAL ACTIVATOR RHAS"/>
    <property type="match status" value="1"/>
</dbReference>
<dbReference type="InterPro" id="IPR018060">
    <property type="entry name" value="HTH_AraC"/>
</dbReference>
<dbReference type="InterPro" id="IPR050204">
    <property type="entry name" value="AraC_XylS_family_regulators"/>
</dbReference>
<keyword evidence="1" id="KW-0805">Transcription regulation</keyword>
<dbReference type="PANTHER" id="PTHR46796">
    <property type="entry name" value="HTH-TYPE TRANSCRIPTIONAL ACTIVATOR RHAS-RELATED"/>
    <property type="match status" value="1"/>
</dbReference>
<dbReference type="PROSITE" id="PS00041">
    <property type="entry name" value="HTH_ARAC_FAMILY_1"/>
    <property type="match status" value="1"/>
</dbReference>
<dbReference type="InterPro" id="IPR018062">
    <property type="entry name" value="HTH_AraC-typ_CS"/>
</dbReference>
<dbReference type="OrthoDB" id="662446at2"/>
<gene>
    <name evidence="5" type="ordered locus">Halhy_6445</name>
</gene>
<dbReference type="EMBL" id="CP002691">
    <property type="protein sequence ID" value="AEE54263.1"/>
    <property type="molecule type" value="Genomic_DNA"/>
</dbReference>
<proteinExistence type="predicted"/>
<dbReference type="STRING" id="760192.Halhy_6445"/>
<dbReference type="SMART" id="SM00342">
    <property type="entry name" value="HTH_ARAC"/>
    <property type="match status" value="1"/>
</dbReference>
<name>F4KR76_HALH1</name>
<accession>F4KR76</accession>
<dbReference type="Pfam" id="PF12833">
    <property type="entry name" value="HTH_18"/>
    <property type="match status" value="1"/>
</dbReference>
<dbReference type="AlphaFoldDB" id="F4KR76"/>
<dbReference type="eggNOG" id="COG2207">
    <property type="taxonomic scope" value="Bacteria"/>
</dbReference>
<dbReference type="InterPro" id="IPR046532">
    <property type="entry name" value="DUF6597"/>
</dbReference>
<keyword evidence="2" id="KW-0238">DNA-binding</keyword>
<reference key="2">
    <citation type="submission" date="2011-04" db="EMBL/GenBank/DDBJ databases">
        <title>Complete sequence of chromosome of Haliscomenobacter hydrossis DSM 1100.</title>
        <authorList>
            <consortium name="US DOE Joint Genome Institute (JGI-PGF)"/>
            <person name="Lucas S."/>
            <person name="Han J."/>
            <person name="Lapidus A."/>
            <person name="Bruce D."/>
            <person name="Goodwin L."/>
            <person name="Pitluck S."/>
            <person name="Peters L."/>
            <person name="Kyrpides N."/>
            <person name="Mavromatis K."/>
            <person name="Ivanova N."/>
            <person name="Ovchinnikova G."/>
            <person name="Pagani I."/>
            <person name="Daligault H."/>
            <person name="Detter J.C."/>
            <person name="Han C."/>
            <person name="Land M."/>
            <person name="Hauser L."/>
            <person name="Markowitz V."/>
            <person name="Cheng J.-F."/>
            <person name="Hugenholtz P."/>
            <person name="Woyke T."/>
            <person name="Wu D."/>
            <person name="Verbarg S."/>
            <person name="Frueling A."/>
            <person name="Brambilla E."/>
            <person name="Klenk H.-P."/>
            <person name="Eisen J.A."/>
        </authorList>
    </citation>
    <scope>NUCLEOTIDE SEQUENCE</scope>
    <source>
        <strain>DSM 1100</strain>
    </source>
</reference>
<evidence type="ECO:0000313" key="6">
    <source>
        <dbReference type="Proteomes" id="UP000008461"/>
    </source>
</evidence>
<evidence type="ECO:0000256" key="1">
    <source>
        <dbReference type="ARBA" id="ARBA00023015"/>
    </source>
</evidence>
<keyword evidence="6" id="KW-1185">Reference proteome</keyword>
<protein>
    <submittedName>
        <fullName evidence="5">Transcriptional regulator, AraC family</fullName>
    </submittedName>
</protein>
<dbReference type="KEGG" id="hhy:Halhy_6445"/>
<evidence type="ECO:0000256" key="2">
    <source>
        <dbReference type="ARBA" id="ARBA00023125"/>
    </source>
</evidence>
<dbReference type="Proteomes" id="UP000008461">
    <property type="component" value="Chromosome"/>
</dbReference>
<feature type="domain" description="HTH araC/xylS-type" evidence="4">
    <location>
        <begin position="161"/>
        <end position="263"/>
    </location>
</feature>
<dbReference type="GO" id="GO:0003700">
    <property type="term" value="F:DNA-binding transcription factor activity"/>
    <property type="evidence" value="ECO:0007669"/>
    <property type="project" value="InterPro"/>
</dbReference>
<dbReference type="PROSITE" id="PS01124">
    <property type="entry name" value="HTH_ARAC_FAMILY_2"/>
    <property type="match status" value="1"/>
</dbReference>
<keyword evidence="3" id="KW-0804">Transcription</keyword>
<evidence type="ECO:0000313" key="5">
    <source>
        <dbReference type="EMBL" id="AEE54263.1"/>
    </source>
</evidence>
<dbReference type="RefSeq" id="WP_013768781.1">
    <property type="nucleotide sequence ID" value="NC_015510.1"/>
</dbReference>
<dbReference type="Pfam" id="PF20240">
    <property type="entry name" value="DUF6597"/>
    <property type="match status" value="1"/>
</dbReference>
<evidence type="ECO:0000259" key="4">
    <source>
        <dbReference type="PROSITE" id="PS01124"/>
    </source>
</evidence>
<dbReference type="HOGENOM" id="CLU_066193_1_0_10"/>
<dbReference type="GO" id="GO:0043565">
    <property type="term" value="F:sequence-specific DNA binding"/>
    <property type="evidence" value="ECO:0007669"/>
    <property type="project" value="InterPro"/>
</dbReference>
<sequence length="288" mass="32805">MKTHYLSPSPFLAPYVDYYFVIEDEVAVIVPEEERTLKVFPTPQGEMVFSYGEPSQEKWQGENAAYSPDFAIGGFATKAVEYTNQKGVGTIMVGFKPWGLQAFVDVELKELMNTNSEMKLHFGSEVVFVEEMLREAQSLAERIRIVEVFLAGKLSRPTLDKAMMQVVQLILDSKGSMQVEKLAQTCFMSRRQLLRRFENAIGISPKLFSRIVRFQQVFTAMEQGAVEPEWSHLAYDSGYFDQAHFIHDFGEFSGMSPSQFFHQAQRSAVGLFFDENKGDAKLYGKVYL</sequence>
<evidence type="ECO:0000256" key="3">
    <source>
        <dbReference type="ARBA" id="ARBA00023163"/>
    </source>
</evidence>